<evidence type="ECO:0000256" key="1">
    <source>
        <dbReference type="ARBA" id="ARBA00038494"/>
    </source>
</evidence>
<dbReference type="PROSITE" id="PS50005">
    <property type="entry name" value="TPR"/>
    <property type="match status" value="1"/>
</dbReference>
<dbReference type="InterPro" id="IPR029044">
    <property type="entry name" value="Nucleotide-diphossugar_trans"/>
</dbReference>
<reference evidence="4 5" key="1">
    <citation type="submission" date="2022-12" db="EMBL/GenBank/DDBJ databases">
        <title>Complete genome sequencing of Dickeya lacustris type strain LMG30899.</title>
        <authorList>
            <person name="Dobhal S."/>
            <person name="Arizala D."/>
            <person name="Arif M."/>
        </authorList>
    </citation>
    <scope>NUCLEOTIDE SEQUENCE [LARGE SCALE GENOMIC DNA]</scope>
    <source>
        <strain evidence="4 5">LMG30899</strain>
    </source>
</reference>
<dbReference type="InterPro" id="IPR011990">
    <property type="entry name" value="TPR-like_helical_dom_sf"/>
</dbReference>
<keyword evidence="2" id="KW-0802">TPR repeat</keyword>
<protein>
    <submittedName>
        <fullName evidence="4">Glycosyltransferase</fullName>
        <ecNumber evidence="4">2.4.-.-</ecNumber>
    </submittedName>
</protein>
<dbReference type="EC" id="2.4.-.-" evidence="4"/>
<evidence type="ECO:0000313" key="4">
    <source>
        <dbReference type="EMBL" id="WFN55735.1"/>
    </source>
</evidence>
<dbReference type="SMART" id="SM00028">
    <property type="entry name" value="TPR"/>
    <property type="match status" value="3"/>
</dbReference>
<dbReference type="EMBL" id="CP114280">
    <property type="protein sequence ID" value="WFN55735.1"/>
    <property type="molecule type" value="Genomic_DNA"/>
</dbReference>
<dbReference type="Pfam" id="PF13432">
    <property type="entry name" value="TPR_16"/>
    <property type="match status" value="1"/>
</dbReference>
<evidence type="ECO:0000256" key="2">
    <source>
        <dbReference type="PROSITE-ProRule" id="PRU00339"/>
    </source>
</evidence>
<dbReference type="PANTHER" id="PTHR43630:SF2">
    <property type="entry name" value="GLYCOSYLTRANSFERASE"/>
    <property type="match status" value="1"/>
</dbReference>
<dbReference type="SUPFAM" id="SSF53448">
    <property type="entry name" value="Nucleotide-diphospho-sugar transferases"/>
    <property type="match status" value="1"/>
</dbReference>
<dbReference type="PANTHER" id="PTHR43630">
    <property type="entry name" value="POLY-BETA-1,6-N-ACETYL-D-GLUCOSAMINE SYNTHASE"/>
    <property type="match status" value="1"/>
</dbReference>
<dbReference type="CDD" id="cd02511">
    <property type="entry name" value="Beta4Glucosyltransferase"/>
    <property type="match status" value="1"/>
</dbReference>
<proteinExistence type="inferred from homology"/>
<feature type="repeat" description="TPR" evidence="2">
    <location>
        <begin position="197"/>
        <end position="230"/>
    </location>
</feature>
<name>A0ABY8G741_9GAMM</name>
<dbReference type="GO" id="GO:0016757">
    <property type="term" value="F:glycosyltransferase activity"/>
    <property type="evidence" value="ECO:0007669"/>
    <property type="project" value="UniProtKB-KW"/>
</dbReference>
<organism evidence="4 5">
    <name type="scientific">Dickeya lacustris</name>
    <dbReference type="NCBI Taxonomy" id="2259638"/>
    <lineage>
        <taxon>Bacteria</taxon>
        <taxon>Pseudomonadati</taxon>
        <taxon>Pseudomonadota</taxon>
        <taxon>Gammaproteobacteria</taxon>
        <taxon>Enterobacterales</taxon>
        <taxon>Pectobacteriaceae</taxon>
        <taxon>Dickeya</taxon>
    </lineage>
</organism>
<evidence type="ECO:0000313" key="5">
    <source>
        <dbReference type="Proteomes" id="UP001219630"/>
    </source>
</evidence>
<comment type="similarity">
    <text evidence="1">Belongs to the glycosyltransferase 2 family. WaaE/KdtX subfamily.</text>
</comment>
<sequence>MISVCMIIKNEARHLARTLASLTPYFDDIVVVDTGSDDGSKAIAQQYTDSVHDFTWVNDFSAARNASLHHARHDWVLIIDADEEIEYIDIEAVHALITQHPNAIGRVERINYIDDESGQSTIRELISRLFHKDLYHYTGIIHEQVTPRKNKTALKTFPAPITLNHVGYKKEILQQTDKITRNITLLTHALDAEPKDPYLLFQLGKSYYLKRDYVAAIQAFQKALCFETNFSYEYVEELVETYGYALINQGSYAEAMTILDYESYFSSTDFVFLKALILMNNGQLQQAVNTFLSCTTRPPGSKEGVNSYKANYNIGVIFECAGIQQQALEFYQKCGDYPPAKEGIKRLVH</sequence>
<feature type="domain" description="Glycosyltransferase 2-like" evidence="3">
    <location>
        <begin position="3"/>
        <end position="135"/>
    </location>
</feature>
<evidence type="ECO:0000259" key="3">
    <source>
        <dbReference type="Pfam" id="PF00535"/>
    </source>
</evidence>
<dbReference type="Pfam" id="PF00535">
    <property type="entry name" value="Glycos_transf_2"/>
    <property type="match status" value="1"/>
</dbReference>
<keyword evidence="5" id="KW-1185">Reference proteome</keyword>
<dbReference type="InterPro" id="IPR001173">
    <property type="entry name" value="Glyco_trans_2-like"/>
</dbReference>
<keyword evidence="4" id="KW-0808">Transferase</keyword>
<dbReference type="Proteomes" id="UP001219630">
    <property type="component" value="Chromosome"/>
</dbReference>
<dbReference type="Gene3D" id="1.25.40.10">
    <property type="entry name" value="Tetratricopeptide repeat domain"/>
    <property type="match status" value="1"/>
</dbReference>
<gene>
    <name evidence="4" type="ORF">O1Q98_19590</name>
</gene>
<dbReference type="RefSeq" id="WP_125259885.1">
    <property type="nucleotide sequence ID" value="NZ_CP114280.1"/>
</dbReference>
<dbReference type="SUPFAM" id="SSF48452">
    <property type="entry name" value="TPR-like"/>
    <property type="match status" value="1"/>
</dbReference>
<dbReference type="Gene3D" id="3.90.550.10">
    <property type="entry name" value="Spore Coat Polysaccharide Biosynthesis Protein SpsA, Chain A"/>
    <property type="match status" value="1"/>
</dbReference>
<dbReference type="InterPro" id="IPR019734">
    <property type="entry name" value="TPR_rpt"/>
</dbReference>
<keyword evidence="4" id="KW-0328">Glycosyltransferase</keyword>
<accession>A0ABY8G741</accession>